<feature type="compositionally biased region" description="Basic and acidic residues" evidence="2">
    <location>
        <begin position="54"/>
        <end position="63"/>
    </location>
</feature>
<protein>
    <submittedName>
        <fullName evidence="3">Uncharacterized protein</fullName>
    </submittedName>
</protein>
<keyword evidence="1" id="KW-0175">Coiled coil</keyword>
<organism evidence="3 4">
    <name type="scientific">Culter alburnus</name>
    <name type="common">Topmouth culter</name>
    <dbReference type="NCBI Taxonomy" id="194366"/>
    <lineage>
        <taxon>Eukaryota</taxon>
        <taxon>Metazoa</taxon>
        <taxon>Chordata</taxon>
        <taxon>Craniata</taxon>
        <taxon>Vertebrata</taxon>
        <taxon>Euteleostomi</taxon>
        <taxon>Actinopterygii</taxon>
        <taxon>Neopterygii</taxon>
        <taxon>Teleostei</taxon>
        <taxon>Ostariophysi</taxon>
        <taxon>Cypriniformes</taxon>
        <taxon>Xenocyprididae</taxon>
        <taxon>Xenocypridinae</taxon>
        <taxon>Culter</taxon>
    </lineage>
</organism>
<feature type="coiled-coil region" evidence="1">
    <location>
        <begin position="5"/>
        <end position="39"/>
    </location>
</feature>
<gene>
    <name evidence="3" type="ORF">ABG768_020437</name>
</gene>
<feature type="compositionally biased region" description="Basic residues" evidence="2">
    <location>
        <begin position="114"/>
        <end position="123"/>
    </location>
</feature>
<keyword evidence="4" id="KW-1185">Reference proteome</keyword>
<feature type="coiled-coil region" evidence="1">
    <location>
        <begin position="157"/>
        <end position="191"/>
    </location>
</feature>
<comment type="caution">
    <text evidence="3">The sequence shown here is derived from an EMBL/GenBank/DDBJ whole genome shotgun (WGS) entry which is preliminary data.</text>
</comment>
<dbReference type="Proteomes" id="UP001479290">
    <property type="component" value="Unassembled WGS sequence"/>
</dbReference>
<evidence type="ECO:0000256" key="1">
    <source>
        <dbReference type="SAM" id="Coils"/>
    </source>
</evidence>
<feature type="compositionally biased region" description="Basic and acidic residues" evidence="2">
    <location>
        <begin position="124"/>
        <end position="133"/>
    </location>
</feature>
<dbReference type="AlphaFoldDB" id="A0AAW2B059"/>
<name>A0AAW2B059_CULAL</name>
<evidence type="ECO:0000313" key="3">
    <source>
        <dbReference type="EMBL" id="KAK9978698.1"/>
    </source>
</evidence>
<feature type="compositionally biased region" description="Basic and acidic residues" evidence="2">
    <location>
        <begin position="72"/>
        <end position="85"/>
    </location>
</feature>
<accession>A0AAW2B059</accession>
<evidence type="ECO:0000313" key="4">
    <source>
        <dbReference type="Proteomes" id="UP001479290"/>
    </source>
</evidence>
<feature type="compositionally biased region" description="Basic and acidic residues" evidence="2">
    <location>
        <begin position="140"/>
        <end position="149"/>
    </location>
</feature>
<evidence type="ECO:0000256" key="2">
    <source>
        <dbReference type="SAM" id="MobiDB-lite"/>
    </source>
</evidence>
<feature type="compositionally biased region" description="Basic and acidic residues" evidence="2">
    <location>
        <begin position="95"/>
        <end position="113"/>
    </location>
</feature>
<proteinExistence type="predicted"/>
<feature type="region of interest" description="Disordered" evidence="2">
    <location>
        <begin position="54"/>
        <end position="149"/>
    </location>
</feature>
<sequence>MQICREMEEESRREMEALKTKYESEIKVMKETLEQKKAKVRECLPLESENKLFRKMTENRGAGDPEQMQDQCESKVEGTKMDKGENQISETTDLDIERKETERESDKDRTEIGKKKKNRRKTWKTKETANKEKRQNKHTVTGEHISKDLPKICEDERNAEKERLLQHYKEIEECQQKMDEAMKRLKETTEMYAVEVKNFKAKNAQKFDNWEKNHRKPCVLQ</sequence>
<reference evidence="3 4" key="1">
    <citation type="submission" date="2024-05" db="EMBL/GenBank/DDBJ databases">
        <title>A high-quality chromosomal-level genome assembly of Topmouth culter (Culter alburnus).</title>
        <authorList>
            <person name="Zhao H."/>
        </authorList>
    </citation>
    <scope>NUCLEOTIDE SEQUENCE [LARGE SCALE GENOMIC DNA]</scope>
    <source>
        <strain evidence="3">CATC2023</strain>
        <tissue evidence="3">Muscle</tissue>
    </source>
</reference>
<dbReference type="EMBL" id="JAWDJR010000003">
    <property type="protein sequence ID" value="KAK9978698.1"/>
    <property type="molecule type" value="Genomic_DNA"/>
</dbReference>